<evidence type="ECO:0000313" key="1">
    <source>
        <dbReference type="EnsemblMetazoa" id="Aqu2.1.39709_001"/>
    </source>
</evidence>
<dbReference type="OMA" id="CCCKRAD"/>
<keyword evidence="2" id="KW-1185">Reference proteome</keyword>
<dbReference type="Proteomes" id="UP000007879">
    <property type="component" value="Unassembled WGS sequence"/>
</dbReference>
<evidence type="ECO:0000313" key="2">
    <source>
        <dbReference type="Proteomes" id="UP000007879"/>
    </source>
</evidence>
<name>A0A1X7VIU2_AMPQE</name>
<reference evidence="1" key="2">
    <citation type="submission" date="2017-05" db="UniProtKB">
        <authorList>
            <consortium name="EnsemblMetazoa"/>
        </authorList>
    </citation>
    <scope>IDENTIFICATION</scope>
</reference>
<protein>
    <submittedName>
        <fullName evidence="1">Uncharacterized protein</fullName>
    </submittedName>
</protein>
<gene>
    <name evidence="1" type="primary">105316775</name>
</gene>
<proteinExistence type="predicted"/>
<sequence>MTSMPFRNNRITARQICILGRDSGKEPFLTAKPVSQKLSSYRTTNGNIAAIDFGTTSVSLAYTTYGSKDVNTLPLDLSNMDTRITNCILLERKPDGGYKVASFGHNARSVYSKVRNRESYVYFERIKMLMKREKKVIDRESPVESFSGANFYLVEVVAFILRYLKDYFLDHLRKTKPSPILKATDFDWVITVPAIWDPRGKRMMREAAYLAGLLTSDPGISTLTPYGVSLLPSPQETNANHLTLALEPECAALYSQTITEVDVANADNKDFPQPKGAYMVLDIGGGTVDITAQIKRDDGSFEVINVPSGNDWGGTKVNEQFSKLFQEIVNDENFEKFLGSGDHEKRQIVLNELLYREFELQKVTFGDSYDKFDHNDEVGIIIPRSIVDFYGSEAIEKGAKKFSGIEYVDDSDCLYIESGVVEERLFVPVLEHIASCVMIAIDSTTQVHGDIDTYYFVGGFGGSKYLYQYLCDAITKKYGSISHMIVPKSPKLAIAQGAVIWRRSPDNITARCIDATYGIALQIPFDPKAHDDHYKVYNEEQQQFKCDDIFSVFRQRGDVVKSSEAYLIEGIAPAYQKMTTMKFDILSTLDRGVQYTKDKEGEETATKIGELVIDIPNIGDLQRSQRLVDVTVDFSGTEIHAKAKYRVTGDEVDVLCDFLSVAKPFQRN</sequence>
<dbReference type="PANTHER" id="PTHR14187">
    <property type="entry name" value="ALPHA KINASE/ELONGATION FACTOR 2 KINASE"/>
    <property type="match status" value="1"/>
</dbReference>
<dbReference type="SUPFAM" id="SSF53067">
    <property type="entry name" value="Actin-like ATPase domain"/>
    <property type="match status" value="2"/>
</dbReference>
<dbReference type="Gene3D" id="3.30.420.40">
    <property type="match status" value="1"/>
</dbReference>
<accession>A0A1X7VIU2</accession>
<dbReference type="InterPro" id="IPR043129">
    <property type="entry name" value="ATPase_NBD"/>
</dbReference>
<dbReference type="STRING" id="400682.A0A1X7VIU2"/>
<dbReference type="eggNOG" id="KOG0101">
    <property type="taxonomic scope" value="Eukaryota"/>
</dbReference>
<dbReference type="EnsemblMetazoa" id="Aqu2.1.39709_001">
    <property type="protein sequence ID" value="Aqu2.1.39709_001"/>
    <property type="gene ID" value="Aqu2.1.39709"/>
</dbReference>
<dbReference type="PANTHER" id="PTHR14187:SF5">
    <property type="entry name" value="HEAT SHOCK 70 KDA PROTEIN 12A"/>
    <property type="match status" value="1"/>
</dbReference>
<dbReference type="OrthoDB" id="2963168at2759"/>
<dbReference type="InParanoid" id="A0A1X7VIU2"/>
<dbReference type="KEGG" id="aqu:105316775"/>
<organism evidence="1">
    <name type="scientific">Amphimedon queenslandica</name>
    <name type="common">Sponge</name>
    <dbReference type="NCBI Taxonomy" id="400682"/>
    <lineage>
        <taxon>Eukaryota</taxon>
        <taxon>Metazoa</taxon>
        <taxon>Porifera</taxon>
        <taxon>Demospongiae</taxon>
        <taxon>Heteroscleromorpha</taxon>
        <taxon>Haplosclerida</taxon>
        <taxon>Niphatidae</taxon>
        <taxon>Amphimedon</taxon>
    </lineage>
</organism>
<dbReference type="AlphaFoldDB" id="A0A1X7VIU2"/>
<dbReference type="EnsemblMetazoa" id="XM_019993343.1">
    <property type="protein sequence ID" value="XP_019848902.1"/>
    <property type="gene ID" value="LOC105316775"/>
</dbReference>
<reference evidence="2" key="1">
    <citation type="journal article" date="2010" name="Nature">
        <title>The Amphimedon queenslandica genome and the evolution of animal complexity.</title>
        <authorList>
            <person name="Srivastava M."/>
            <person name="Simakov O."/>
            <person name="Chapman J."/>
            <person name="Fahey B."/>
            <person name="Gauthier M.E."/>
            <person name="Mitros T."/>
            <person name="Richards G.S."/>
            <person name="Conaco C."/>
            <person name="Dacre M."/>
            <person name="Hellsten U."/>
            <person name="Larroux C."/>
            <person name="Putnam N.H."/>
            <person name="Stanke M."/>
            <person name="Adamska M."/>
            <person name="Darling A."/>
            <person name="Degnan S.M."/>
            <person name="Oakley T.H."/>
            <person name="Plachetzki D.C."/>
            <person name="Zhai Y."/>
            <person name="Adamski M."/>
            <person name="Calcino A."/>
            <person name="Cummins S.F."/>
            <person name="Goodstein D.M."/>
            <person name="Harris C."/>
            <person name="Jackson D.J."/>
            <person name="Leys S.P."/>
            <person name="Shu S."/>
            <person name="Woodcroft B.J."/>
            <person name="Vervoort M."/>
            <person name="Kosik K.S."/>
            <person name="Manning G."/>
            <person name="Degnan B.M."/>
            <person name="Rokhsar D.S."/>
        </authorList>
    </citation>
    <scope>NUCLEOTIDE SEQUENCE [LARGE SCALE GENOMIC DNA]</scope>
</reference>